<evidence type="ECO:0000256" key="1">
    <source>
        <dbReference type="SAM" id="Phobius"/>
    </source>
</evidence>
<feature type="transmembrane region" description="Helical" evidence="1">
    <location>
        <begin position="206"/>
        <end position="228"/>
    </location>
</feature>
<keyword evidence="1" id="KW-0812">Transmembrane</keyword>
<dbReference type="Pfam" id="PF06912">
    <property type="entry name" value="DUF1275"/>
    <property type="match status" value="1"/>
</dbReference>
<evidence type="ECO:0000313" key="3">
    <source>
        <dbReference type="Proteomes" id="UP000627715"/>
    </source>
</evidence>
<dbReference type="AlphaFoldDB" id="A0A916QNF1"/>
<protein>
    <submittedName>
        <fullName evidence="2">Membrane protein</fullName>
    </submittedName>
</protein>
<reference evidence="2" key="1">
    <citation type="journal article" date="2014" name="Int. J. Syst. Evol. Microbiol.">
        <title>Complete genome sequence of Corynebacterium casei LMG S-19264T (=DSM 44701T), isolated from a smear-ripened cheese.</title>
        <authorList>
            <consortium name="US DOE Joint Genome Institute (JGI-PGF)"/>
            <person name="Walter F."/>
            <person name="Albersmeier A."/>
            <person name="Kalinowski J."/>
            <person name="Ruckert C."/>
        </authorList>
    </citation>
    <scope>NUCLEOTIDE SEQUENCE</scope>
    <source>
        <strain evidence="2">CGMCC 1.15425</strain>
    </source>
</reference>
<dbReference type="Proteomes" id="UP000627715">
    <property type="component" value="Unassembled WGS sequence"/>
</dbReference>
<dbReference type="PANTHER" id="PTHR37314:SF4">
    <property type="entry name" value="UPF0700 TRANSMEMBRANE PROTEIN YOAK"/>
    <property type="match status" value="1"/>
</dbReference>
<organism evidence="2 3">
    <name type="scientific">Pseudohongiella nitratireducens</name>
    <dbReference type="NCBI Taxonomy" id="1768907"/>
    <lineage>
        <taxon>Bacteria</taxon>
        <taxon>Pseudomonadati</taxon>
        <taxon>Pseudomonadota</taxon>
        <taxon>Gammaproteobacteria</taxon>
        <taxon>Pseudomonadales</taxon>
        <taxon>Pseudohongiellaceae</taxon>
        <taxon>Pseudohongiella</taxon>
    </lineage>
</organism>
<dbReference type="PANTHER" id="PTHR37314">
    <property type="entry name" value="SLR0142 PROTEIN"/>
    <property type="match status" value="1"/>
</dbReference>
<sequence>MPFFEVEQKHDDFMQQSRIWVFFGAALLSLVAGYVNVVMLSFFAVPVSHMSGAVSHLGIVLSDVDFKDLLLVTSIVTGFFSGALVSGIILRDTLFRMRRRYGAILLIEGALLFVTMFLALKGLNAAIPIAATACGLQNAMASSYRGLTLRTTHVTGIVTDLGALLGNRLQGREVKSWKFGLLLSVLIAFFVGGLGGALFLSLFGMWALGAASGVCLISGVTVIFIAMATDVAGT</sequence>
<keyword evidence="1" id="KW-1133">Transmembrane helix</keyword>
<dbReference type="InterPro" id="IPR010699">
    <property type="entry name" value="DUF1275"/>
</dbReference>
<accession>A0A916QNF1</accession>
<dbReference type="RefSeq" id="WP_082866469.1">
    <property type="nucleotide sequence ID" value="NZ_BMIY01000012.1"/>
</dbReference>
<feature type="transmembrane region" description="Helical" evidence="1">
    <location>
        <begin position="179"/>
        <end position="200"/>
    </location>
</feature>
<keyword evidence="3" id="KW-1185">Reference proteome</keyword>
<gene>
    <name evidence="2" type="ORF">GCM10011403_26180</name>
</gene>
<comment type="caution">
    <text evidence="2">The sequence shown here is derived from an EMBL/GenBank/DDBJ whole genome shotgun (WGS) entry which is preliminary data.</text>
</comment>
<keyword evidence="1" id="KW-0472">Membrane</keyword>
<name>A0A916QNF1_9GAMM</name>
<proteinExistence type="predicted"/>
<feature type="transmembrane region" description="Helical" evidence="1">
    <location>
        <begin position="20"/>
        <end position="49"/>
    </location>
</feature>
<feature type="transmembrane region" description="Helical" evidence="1">
    <location>
        <begin position="69"/>
        <end position="90"/>
    </location>
</feature>
<dbReference type="OrthoDB" id="270162at2"/>
<dbReference type="EMBL" id="BMIY01000012">
    <property type="protein sequence ID" value="GFZ81604.1"/>
    <property type="molecule type" value="Genomic_DNA"/>
</dbReference>
<reference evidence="2" key="2">
    <citation type="submission" date="2020-09" db="EMBL/GenBank/DDBJ databases">
        <authorList>
            <person name="Sun Q."/>
            <person name="Zhou Y."/>
        </authorList>
    </citation>
    <scope>NUCLEOTIDE SEQUENCE</scope>
    <source>
        <strain evidence="2">CGMCC 1.15425</strain>
    </source>
</reference>
<evidence type="ECO:0000313" key="2">
    <source>
        <dbReference type="EMBL" id="GFZ81604.1"/>
    </source>
</evidence>